<dbReference type="PANTHER" id="PTHR23407:SF1">
    <property type="entry name" value="5-FORMYLTETRAHYDROFOLATE CYCLO-LIGASE"/>
    <property type="match status" value="1"/>
</dbReference>
<dbReference type="InterPro" id="IPR002698">
    <property type="entry name" value="FTHF_cligase"/>
</dbReference>
<evidence type="ECO:0000256" key="3">
    <source>
        <dbReference type="ARBA" id="ARBA00022840"/>
    </source>
</evidence>
<keyword evidence="4" id="KW-0479">Metal-binding</keyword>
<evidence type="ECO:0000313" key="6">
    <source>
        <dbReference type="EMBL" id="QDV86695.1"/>
    </source>
</evidence>
<protein>
    <recommendedName>
        <fullName evidence="4">5-formyltetrahydrofolate cyclo-ligase</fullName>
        <ecNumber evidence="4">6.3.3.2</ecNumber>
    </recommendedName>
</protein>
<dbReference type="InterPro" id="IPR037171">
    <property type="entry name" value="NagB/RpiA_transferase-like"/>
</dbReference>
<proteinExistence type="inferred from homology"/>
<dbReference type="RefSeq" id="WP_419580452.1">
    <property type="nucleotide sequence ID" value="NZ_CP036432.1"/>
</dbReference>
<evidence type="ECO:0000313" key="7">
    <source>
        <dbReference type="Proteomes" id="UP000318081"/>
    </source>
</evidence>
<keyword evidence="2 4" id="KW-0547">Nucleotide-binding</keyword>
<feature type="region of interest" description="Disordered" evidence="5">
    <location>
        <begin position="1"/>
        <end position="27"/>
    </location>
</feature>
<keyword evidence="3 4" id="KW-0067">ATP-binding</keyword>
<name>A0ABX5Y0L2_9BACT</name>
<comment type="catalytic activity">
    <reaction evidence="4">
        <text>(6S)-5-formyl-5,6,7,8-tetrahydrofolate + ATP = (6R)-5,10-methenyltetrahydrofolate + ADP + phosphate</text>
        <dbReference type="Rhea" id="RHEA:10488"/>
        <dbReference type="ChEBI" id="CHEBI:30616"/>
        <dbReference type="ChEBI" id="CHEBI:43474"/>
        <dbReference type="ChEBI" id="CHEBI:57455"/>
        <dbReference type="ChEBI" id="CHEBI:57457"/>
        <dbReference type="ChEBI" id="CHEBI:456216"/>
        <dbReference type="EC" id="6.3.3.2"/>
    </reaction>
</comment>
<dbReference type="EMBL" id="CP036432">
    <property type="protein sequence ID" value="QDV86695.1"/>
    <property type="molecule type" value="Genomic_DNA"/>
</dbReference>
<dbReference type="NCBIfam" id="TIGR02727">
    <property type="entry name" value="MTHFS_bact"/>
    <property type="match status" value="1"/>
</dbReference>
<comment type="similarity">
    <text evidence="1 4">Belongs to the 5-formyltetrahydrofolate cyclo-ligase family.</text>
</comment>
<evidence type="ECO:0000256" key="2">
    <source>
        <dbReference type="ARBA" id="ARBA00022741"/>
    </source>
</evidence>
<sequence length="208" mass="22988">MGAPTKDSIRRAAAAARREQGDKERLSRQITDRLQSMPQYAAAGCVLWYVHVRDEVRTEQALQQTLRGTRQAGKRIAVPYCVGEDLHLFDLRGWDDLSPGAFGILEPRPEIRGRADRSVAATELDLIVVPGVAFDPDGGRLGHGRGFYDRLLAGVRAETALVGVAFECQIVPHVPLDDHDVSMDWVVTEKRLIGCQGDPRVRAGGEHW</sequence>
<evidence type="ECO:0000256" key="1">
    <source>
        <dbReference type="ARBA" id="ARBA00010638"/>
    </source>
</evidence>
<comment type="cofactor">
    <cofactor evidence="4">
        <name>Mg(2+)</name>
        <dbReference type="ChEBI" id="CHEBI:18420"/>
    </cofactor>
</comment>
<evidence type="ECO:0000256" key="5">
    <source>
        <dbReference type="SAM" id="MobiDB-lite"/>
    </source>
</evidence>
<dbReference type="InterPro" id="IPR024185">
    <property type="entry name" value="FTHF_cligase-like_sf"/>
</dbReference>
<dbReference type="Proteomes" id="UP000318081">
    <property type="component" value="Chromosome"/>
</dbReference>
<gene>
    <name evidence="6" type="ORF">TBK1r_57150</name>
</gene>
<dbReference type="Pfam" id="PF01812">
    <property type="entry name" value="5-FTHF_cyc-lig"/>
    <property type="match status" value="1"/>
</dbReference>
<dbReference type="SUPFAM" id="SSF100950">
    <property type="entry name" value="NagB/RpiA/CoA transferase-like"/>
    <property type="match status" value="1"/>
</dbReference>
<dbReference type="PANTHER" id="PTHR23407">
    <property type="entry name" value="ATPASE INHIBITOR/5-FORMYLTETRAHYDROFOLATE CYCLO-LIGASE"/>
    <property type="match status" value="1"/>
</dbReference>
<keyword evidence="4" id="KW-0460">Magnesium</keyword>
<feature type="compositionally biased region" description="Basic and acidic residues" evidence="5">
    <location>
        <begin position="16"/>
        <end position="27"/>
    </location>
</feature>
<dbReference type="PIRSF" id="PIRSF006806">
    <property type="entry name" value="FTHF_cligase"/>
    <property type="match status" value="1"/>
</dbReference>
<accession>A0ABX5Y0L2</accession>
<dbReference type="EC" id="6.3.3.2" evidence="4"/>
<keyword evidence="7" id="KW-1185">Reference proteome</keyword>
<evidence type="ECO:0000256" key="4">
    <source>
        <dbReference type="RuleBase" id="RU361279"/>
    </source>
</evidence>
<reference evidence="6 7" key="1">
    <citation type="submission" date="2019-02" db="EMBL/GenBank/DDBJ databases">
        <title>Deep-cultivation of Planctomycetes and their phenomic and genomic characterization uncovers novel biology.</title>
        <authorList>
            <person name="Wiegand S."/>
            <person name="Jogler M."/>
            <person name="Boedeker C."/>
            <person name="Pinto D."/>
            <person name="Vollmers J."/>
            <person name="Rivas-Marin E."/>
            <person name="Kohn T."/>
            <person name="Peeters S.H."/>
            <person name="Heuer A."/>
            <person name="Rast P."/>
            <person name="Oberbeckmann S."/>
            <person name="Bunk B."/>
            <person name="Jeske O."/>
            <person name="Meyerdierks A."/>
            <person name="Storesund J.E."/>
            <person name="Kallscheuer N."/>
            <person name="Luecker S."/>
            <person name="Lage O.M."/>
            <person name="Pohl T."/>
            <person name="Merkel B.J."/>
            <person name="Hornburger P."/>
            <person name="Mueller R.-W."/>
            <person name="Bruemmer F."/>
            <person name="Labrenz M."/>
            <person name="Spormann A.M."/>
            <person name="Op den Camp H."/>
            <person name="Overmann J."/>
            <person name="Amann R."/>
            <person name="Jetten M.S.M."/>
            <person name="Mascher T."/>
            <person name="Medema M.H."/>
            <person name="Devos D.P."/>
            <person name="Kaster A.-K."/>
            <person name="Ovreas L."/>
            <person name="Rohde M."/>
            <person name="Galperin M.Y."/>
            <person name="Jogler C."/>
        </authorList>
    </citation>
    <scope>NUCLEOTIDE SEQUENCE [LARGE SCALE GENOMIC DNA]</scope>
    <source>
        <strain evidence="6 7">TBK1r</strain>
    </source>
</reference>
<dbReference type="Gene3D" id="3.40.50.10420">
    <property type="entry name" value="NagB/RpiA/CoA transferase-like"/>
    <property type="match status" value="1"/>
</dbReference>
<organism evidence="6 7">
    <name type="scientific">Stieleria magnilauensis</name>
    <dbReference type="NCBI Taxonomy" id="2527963"/>
    <lineage>
        <taxon>Bacteria</taxon>
        <taxon>Pseudomonadati</taxon>
        <taxon>Planctomycetota</taxon>
        <taxon>Planctomycetia</taxon>
        <taxon>Pirellulales</taxon>
        <taxon>Pirellulaceae</taxon>
        <taxon>Stieleria</taxon>
    </lineage>
</organism>